<protein>
    <submittedName>
        <fullName evidence="1">Uncharacterized protein</fullName>
    </submittedName>
</protein>
<dbReference type="Proteomes" id="UP001055811">
    <property type="component" value="Linkage Group LG07"/>
</dbReference>
<reference evidence="2" key="1">
    <citation type="journal article" date="2022" name="Mol. Ecol. Resour.">
        <title>The genomes of chicory, endive, great burdock and yacon provide insights into Asteraceae palaeo-polyploidization history and plant inulin production.</title>
        <authorList>
            <person name="Fan W."/>
            <person name="Wang S."/>
            <person name="Wang H."/>
            <person name="Wang A."/>
            <person name="Jiang F."/>
            <person name="Liu H."/>
            <person name="Zhao H."/>
            <person name="Xu D."/>
            <person name="Zhang Y."/>
        </authorList>
    </citation>
    <scope>NUCLEOTIDE SEQUENCE [LARGE SCALE GENOMIC DNA]</scope>
    <source>
        <strain evidence="2">cv. Punajuju</strain>
    </source>
</reference>
<gene>
    <name evidence="1" type="ORF">L2E82_37455</name>
</gene>
<name>A0ACB9AFZ1_CICIN</name>
<dbReference type="EMBL" id="CM042015">
    <property type="protein sequence ID" value="KAI3708288.1"/>
    <property type="molecule type" value="Genomic_DNA"/>
</dbReference>
<reference evidence="1 2" key="2">
    <citation type="journal article" date="2022" name="Mol. Ecol. Resour.">
        <title>The genomes of chicory, endive, great burdock and yacon provide insights into Asteraceae paleo-polyploidization history and plant inulin production.</title>
        <authorList>
            <person name="Fan W."/>
            <person name="Wang S."/>
            <person name="Wang H."/>
            <person name="Wang A."/>
            <person name="Jiang F."/>
            <person name="Liu H."/>
            <person name="Zhao H."/>
            <person name="Xu D."/>
            <person name="Zhang Y."/>
        </authorList>
    </citation>
    <scope>NUCLEOTIDE SEQUENCE [LARGE SCALE GENOMIC DNA]</scope>
    <source>
        <strain evidence="2">cv. Punajuju</strain>
        <tissue evidence="1">Leaves</tissue>
    </source>
</reference>
<evidence type="ECO:0000313" key="2">
    <source>
        <dbReference type="Proteomes" id="UP001055811"/>
    </source>
</evidence>
<organism evidence="1 2">
    <name type="scientific">Cichorium intybus</name>
    <name type="common">Chicory</name>
    <dbReference type="NCBI Taxonomy" id="13427"/>
    <lineage>
        <taxon>Eukaryota</taxon>
        <taxon>Viridiplantae</taxon>
        <taxon>Streptophyta</taxon>
        <taxon>Embryophyta</taxon>
        <taxon>Tracheophyta</taxon>
        <taxon>Spermatophyta</taxon>
        <taxon>Magnoliopsida</taxon>
        <taxon>eudicotyledons</taxon>
        <taxon>Gunneridae</taxon>
        <taxon>Pentapetalae</taxon>
        <taxon>asterids</taxon>
        <taxon>campanulids</taxon>
        <taxon>Asterales</taxon>
        <taxon>Asteraceae</taxon>
        <taxon>Cichorioideae</taxon>
        <taxon>Cichorieae</taxon>
        <taxon>Cichoriinae</taxon>
        <taxon>Cichorium</taxon>
    </lineage>
</organism>
<keyword evidence="2" id="KW-1185">Reference proteome</keyword>
<proteinExistence type="predicted"/>
<accession>A0ACB9AFZ1</accession>
<sequence>MLKKISLPATTIRVRNADRLHVLIKQNNKLDVLHRSQMNIDLSSRRSYLIIPSKGITLVVSSVRML</sequence>
<evidence type="ECO:0000313" key="1">
    <source>
        <dbReference type="EMBL" id="KAI3708288.1"/>
    </source>
</evidence>
<comment type="caution">
    <text evidence="1">The sequence shown here is derived from an EMBL/GenBank/DDBJ whole genome shotgun (WGS) entry which is preliminary data.</text>
</comment>